<dbReference type="InParanoid" id="A0A1Y2MGC7"/>
<gene>
    <name evidence="2" type="ORF">B5807_00132</name>
</gene>
<evidence type="ECO:0000313" key="3">
    <source>
        <dbReference type="Proteomes" id="UP000193240"/>
    </source>
</evidence>
<reference evidence="2 3" key="1">
    <citation type="journal article" date="2017" name="Genome Announc.">
        <title>Genome sequence of the saprophytic ascomycete Epicoccum nigrum ICMP 19927 strain isolated from New Zealand.</title>
        <authorList>
            <person name="Fokin M."/>
            <person name="Fleetwood D."/>
            <person name="Weir B.S."/>
            <person name="Villas-Boas S.G."/>
        </authorList>
    </citation>
    <scope>NUCLEOTIDE SEQUENCE [LARGE SCALE GENOMIC DNA]</scope>
    <source>
        <strain evidence="2 3">ICMP 19927</strain>
    </source>
</reference>
<dbReference type="EMBL" id="KZ107838">
    <property type="protein sequence ID" value="OSS54839.1"/>
    <property type="molecule type" value="Genomic_DNA"/>
</dbReference>
<name>A0A1Y2MGC7_EPING</name>
<dbReference type="AlphaFoldDB" id="A0A1Y2MGC7"/>
<evidence type="ECO:0000313" key="2">
    <source>
        <dbReference type="EMBL" id="OSS54839.1"/>
    </source>
</evidence>
<feature type="region of interest" description="Disordered" evidence="1">
    <location>
        <begin position="88"/>
        <end position="111"/>
    </location>
</feature>
<protein>
    <submittedName>
        <fullName evidence="2">Uncharacterized protein</fullName>
    </submittedName>
</protein>
<evidence type="ECO:0000256" key="1">
    <source>
        <dbReference type="SAM" id="MobiDB-lite"/>
    </source>
</evidence>
<dbReference type="Proteomes" id="UP000193240">
    <property type="component" value="Unassembled WGS sequence"/>
</dbReference>
<accession>A0A1Y2MGC7</accession>
<organism evidence="2 3">
    <name type="scientific">Epicoccum nigrum</name>
    <name type="common">Soil fungus</name>
    <name type="synonym">Epicoccum purpurascens</name>
    <dbReference type="NCBI Taxonomy" id="105696"/>
    <lineage>
        <taxon>Eukaryota</taxon>
        <taxon>Fungi</taxon>
        <taxon>Dikarya</taxon>
        <taxon>Ascomycota</taxon>
        <taxon>Pezizomycotina</taxon>
        <taxon>Dothideomycetes</taxon>
        <taxon>Pleosporomycetidae</taxon>
        <taxon>Pleosporales</taxon>
        <taxon>Pleosporineae</taxon>
        <taxon>Didymellaceae</taxon>
        <taxon>Epicoccum</taxon>
    </lineage>
</organism>
<sequence length="111" mass="12254">MNSMSLAVDIEAVTSFSLWASRTALSGHIQIKFSKVKTSSQTSSPRTLDTTISAKTLTVRKNDADLRDSKSGTVSPISFHGCTHARSLSPQYLPRQPKMYSLRQPEPHGQY</sequence>
<proteinExistence type="predicted"/>
<keyword evidence="3" id="KW-1185">Reference proteome</keyword>